<evidence type="ECO:0000256" key="1">
    <source>
        <dbReference type="ARBA" id="ARBA00005350"/>
    </source>
</evidence>
<dbReference type="Pfam" id="PF03803">
    <property type="entry name" value="Scramblase"/>
    <property type="match status" value="1"/>
</dbReference>
<sequence>MCSLSDLSAVYWDDVAQQSEAGTAVQAAETSASAQDIARVVDHPALIISRDIEWGTVIFGFEQANRYTVHDQDGNVVALLAEDLGGLGKTVGRQLLKTRRPFTATVFSPDGAQVIFRVRRPFYLINSHMNIEDGEGNVVGEVHQSWHLWQRNYAIYIGKCQFAAINGNFLAWEFTLTNEDGGVLALIDRNFQGFGKELFTDAGKYVIHFGDSPTEAAEQVANMVAAAHPDKPRPDVTALARIRTDVAVIPTQTGNQLAVVRNLSLSERMIALAAAISIDYNYFSRHSHGGGWFPMFMPLPMPPYPSGDAGPGPGTDGGAGGEGEAGGDAGPGPGPDAGGEGLERDLGSDPYGGQDSLPDNDLGGDDWGGADVGGGDSGEGASGFGDLLGDIFGSN</sequence>
<feature type="compositionally biased region" description="Gly residues" evidence="3">
    <location>
        <begin position="365"/>
        <end position="383"/>
    </location>
</feature>
<dbReference type="EMBL" id="JALJOV010000492">
    <property type="protein sequence ID" value="KAK9863287.1"/>
    <property type="molecule type" value="Genomic_DNA"/>
</dbReference>
<protein>
    <recommendedName>
        <fullName evidence="2">Phospholipid scramblase</fullName>
    </recommendedName>
</protein>
<feature type="compositionally biased region" description="Gly residues" evidence="3">
    <location>
        <begin position="309"/>
        <end position="340"/>
    </location>
</feature>
<dbReference type="SUPFAM" id="SSF54518">
    <property type="entry name" value="Tubby C-terminal domain-like"/>
    <property type="match status" value="1"/>
</dbReference>
<evidence type="ECO:0000313" key="5">
    <source>
        <dbReference type="Proteomes" id="UP001485043"/>
    </source>
</evidence>
<name>A0AAW1T2W2_9CHLO</name>
<organism evidence="4 5">
    <name type="scientific">Apatococcus fuscideae</name>
    <dbReference type="NCBI Taxonomy" id="2026836"/>
    <lineage>
        <taxon>Eukaryota</taxon>
        <taxon>Viridiplantae</taxon>
        <taxon>Chlorophyta</taxon>
        <taxon>core chlorophytes</taxon>
        <taxon>Trebouxiophyceae</taxon>
        <taxon>Chlorellales</taxon>
        <taxon>Chlorellaceae</taxon>
        <taxon>Apatococcus</taxon>
    </lineage>
</organism>
<dbReference type="Proteomes" id="UP001485043">
    <property type="component" value="Unassembled WGS sequence"/>
</dbReference>
<dbReference type="AlphaFoldDB" id="A0AAW1T2W2"/>
<feature type="region of interest" description="Disordered" evidence="3">
    <location>
        <begin position="304"/>
        <end position="395"/>
    </location>
</feature>
<dbReference type="GO" id="GO:0017128">
    <property type="term" value="F:phospholipid scramblase activity"/>
    <property type="evidence" value="ECO:0007669"/>
    <property type="project" value="InterPro"/>
</dbReference>
<dbReference type="InterPro" id="IPR025659">
    <property type="entry name" value="Tubby-like_C"/>
</dbReference>
<dbReference type="PANTHER" id="PTHR23248">
    <property type="entry name" value="PHOSPHOLIPID SCRAMBLASE-RELATED"/>
    <property type="match status" value="1"/>
</dbReference>
<dbReference type="InterPro" id="IPR005552">
    <property type="entry name" value="Scramblase"/>
</dbReference>
<comment type="caution">
    <text evidence="4">The sequence shown here is derived from an EMBL/GenBank/DDBJ whole genome shotgun (WGS) entry which is preliminary data.</text>
</comment>
<reference evidence="4 5" key="1">
    <citation type="journal article" date="2024" name="Nat. Commun.">
        <title>Phylogenomics reveals the evolutionary origins of lichenization in chlorophyte algae.</title>
        <authorList>
            <person name="Puginier C."/>
            <person name="Libourel C."/>
            <person name="Otte J."/>
            <person name="Skaloud P."/>
            <person name="Haon M."/>
            <person name="Grisel S."/>
            <person name="Petersen M."/>
            <person name="Berrin J.G."/>
            <person name="Delaux P.M."/>
            <person name="Dal Grande F."/>
            <person name="Keller J."/>
        </authorList>
    </citation>
    <scope>NUCLEOTIDE SEQUENCE [LARGE SCALE GENOMIC DNA]</scope>
    <source>
        <strain evidence="4 5">SAG 2523</strain>
    </source>
</reference>
<dbReference type="GO" id="GO:0005886">
    <property type="term" value="C:plasma membrane"/>
    <property type="evidence" value="ECO:0007669"/>
    <property type="project" value="TreeGrafter"/>
</dbReference>
<evidence type="ECO:0000313" key="4">
    <source>
        <dbReference type="EMBL" id="KAK9863287.1"/>
    </source>
</evidence>
<evidence type="ECO:0000256" key="2">
    <source>
        <dbReference type="RuleBase" id="RU363116"/>
    </source>
</evidence>
<gene>
    <name evidence="4" type="ORF">WJX84_002469</name>
</gene>
<proteinExistence type="inferred from homology"/>
<keyword evidence="5" id="KW-1185">Reference proteome</keyword>
<accession>A0AAW1T2W2</accession>
<evidence type="ECO:0000256" key="3">
    <source>
        <dbReference type="SAM" id="MobiDB-lite"/>
    </source>
</evidence>
<dbReference type="PANTHER" id="PTHR23248:SF9">
    <property type="entry name" value="PHOSPHOLIPID SCRAMBLASE"/>
    <property type="match status" value="1"/>
</dbReference>
<comment type="similarity">
    <text evidence="1 2">Belongs to the phospholipid scramblase family.</text>
</comment>